<dbReference type="Proteomes" id="UP000450000">
    <property type="component" value="Unassembled WGS sequence"/>
</dbReference>
<dbReference type="AlphaFoldDB" id="A0A6N7L409"/>
<dbReference type="RefSeq" id="WP_153472078.1">
    <property type="nucleotide sequence ID" value="NZ_WBOF01000010.1"/>
</dbReference>
<protein>
    <submittedName>
        <fullName evidence="1">Uncharacterized protein</fullName>
    </submittedName>
</protein>
<name>A0A6N7L409_9ACTN</name>
<evidence type="ECO:0000313" key="1">
    <source>
        <dbReference type="EMBL" id="MQS18025.1"/>
    </source>
</evidence>
<gene>
    <name evidence="1" type="ORF">F7Q99_39020</name>
</gene>
<dbReference type="EMBL" id="WBOF01000010">
    <property type="protein sequence ID" value="MQS18025.1"/>
    <property type="molecule type" value="Genomic_DNA"/>
</dbReference>
<organism evidence="1 2">
    <name type="scientific">Streptomyces kaniharaensis</name>
    <dbReference type="NCBI Taxonomy" id="212423"/>
    <lineage>
        <taxon>Bacteria</taxon>
        <taxon>Bacillati</taxon>
        <taxon>Actinomycetota</taxon>
        <taxon>Actinomycetes</taxon>
        <taxon>Kitasatosporales</taxon>
        <taxon>Streptomycetaceae</taxon>
        <taxon>Streptomyces</taxon>
    </lineage>
</organism>
<dbReference type="OrthoDB" id="5198150at2"/>
<comment type="caution">
    <text evidence="1">The sequence shown here is derived from an EMBL/GenBank/DDBJ whole genome shotgun (WGS) entry which is preliminary data.</text>
</comment>
<accession>A0A6N7L409</accession>
<keyword evidence="2" id="KW-1185">Reference proteome</keyword>
<evidence type="ECO:0000313" key="2">
    <source>
        <dbReference type="Proteomes" id="UP000450000"/>
    </source>
</evidence>
<reference evidence="1 2" key="1">
    <citation type="submission" date="2019-09" db="EMBL/GenBank/DDBJ databases">
        <title>Genome Sequences of Streptomyces kaniharaensis ATCC 21070.</title>
        <authorList>
            <person name="Zhu W."/>
            <person name="De Crecy-Lagard V."/>
            <person name="Richards N.G."/>
        </authorList>
    </citation>
    <scope>NUCLEOTIDE SEQUENCE [LARGE SCALE GENOMIC DNA]</scope>
    <source>
        <strain evidence="1 2">SF-557</strain>
    </source>
</reference>
<sequence>MNNNAFDQMAAAGSLLGIAMQIPDVTIELADVLDQYDGDARRAARHRGLLRTWTDAAPETRSALLLNMAWHSREAPLNAGDSTAGLYATDLHEYARTHAGDSESFHGRGFPAMPLPGQAGALASSLGFDRDDLEISLETVLILQALVRRLQSERPVAESS</sequence>
<proteinExistence type="predicted"/>